<evidence type="ECO:0000313" key="2">
    <source>
        <dbReference type="Proteomes" id="UP001652625"/>
    </source>
</evidence>
<evidence type="ECO:0000259" key="1">
    <source>
        <dbReference type="Pfam" id="PF14291"/>
    </source>
</evidence>
<protein>
    <submittedName>
        <fullName evidence="3">Zinc finger MYM-type protein 1-like</fullName>
    </submittedName>
</protein>
<accession>A0ABM4CAK6</accession>
<dbReference type="Proteomes" id="UP001652625">
    <property type="component" value="Chromosome 08"/>
</dbReference>
<dbReference type="InterPro" id="IPR012337">
    <property type="entry name" value="RNaseH-like_sf"/>
</dbReference>
<dbReference type="PANTHER" id="PTHR45749">
    <property type="match status" value="1"/>
</dbReference>
<gene>
    <name evidence="3" type="primary">LOC136083220</name>
</gene>
<evidence type="ECO:0000313" key="3">
    <source>
        <dbReference type="RefSeq" id="XP_065658696.1"/>
    </source>
</evidence>
<reference evidence="3" key="1">
    <citation type="submission" date="2025-08" db="UniProtKB">
        <authorList>
            <consortium name="RefSeq"/>
        </authorList>
    </citation>
    <scope>IDENTIFICATION</scope>
</reference>
<keyword evidence="2" id="KW-1185">Reference proteome</keyword>
<dbReference type="InterPro" id="IPR025398">
    <property type="entry name" value="DUF4371"/>
</dbReference>
<dbReference type="GeneID" id="136083220"/>
<dbReference type="RefSeq" id="XP_065658696.1">
    <property type="nucleotide sequence ID" value="XM_065802624.1"/>
</dbReference>
<dbReference type="Pfam" id="PF14291">
    <property type="entry name" value="DUF4371"/>
    <property type="match status" value="1"/>
</dbReference>
<sequence>MHLKSITETEKRVTSYFSAKIQNEIILQLASKVLHIIVNNIKSSKYFSVMIDSTPDFRKKDQLSIIIRYVKITDHKPSIQESFLSFVNILSSTGENLANVLIEELRVLGIKIADCRGQSYDNASNMKGEYKGVKSRILEINNKAWYTPCGGHNINLVIGDSVKNTIKSQNYFTTLNNIYKIFAVSTKRWAIQVKYFKINLKAPSDTRWEYRFKSIKAVKYQIKEISLALDELKNTYPDCKTLTASLIKQIHSYEFIVLTTIWYHLLSKLHIFSQLLQRKDMAINIALQHTSAMLLSLDDFKNNFEENIKEARESSVAINVIAQFTERPSRDTQILTSRNNECLDKSPEPSLPLPKRRVRNLKRLADCCYYTDHKNKADDKYNYFDVISTDDIPDNEIEPSEEEIEPIECCEDIDIYDLIPEIDDECNHLTITDEDKFKQSYFYKLIDIVKDSLQEQFESYNSLNEIFGFLFDNKKLKTMNTNEFNANCTNLVKHLKGDIEEVEFKNELSILKYILEDNYTIM</sequence>
<feature type="domain" description="DUF4371" evidence="1">
    <location>
        <begin position="16"/>
        <end position="132"/>
    </location>
</feature>
<name>A0ABM4CAK6_HYDVU</name>
<organism evidence="2 3">
    <name type="scientific">Hydra vulgaris</name>
    <name type="common">Hydra</name>
    <name type="synonym">Hydra attenuata</name>
    <dbReference type="NCBI Taxonomy" id="6087"/>
    <lineage>
        <taxon>Eukaryota</taxon>
        <taxon>Metazoa</taxon>
        <taxon>Cnidaria</taxon>
        <taxon>Hydrozoa</taxon>
        <taxon>Hydroidolina</taxon>
        <taxon>Anthoathecata</taxon>
        <taxon>Aplanulata</taxon>
        <taxon>Hydridae</taxon>
        <taxon>Hydra</taxon>
    </lineage>
</organism>
<dbReference type="SUPFAM" id="SSF53098">
    <property type="entry name" value="Ribonuclease H-like"/>
    <property type="match status" value="1"/>
</dbReference>
<proteinExistence type="predicted"/>
<dbReference type="PANTHER" id="PTHR45749:SF35">
    <property type="entry name" value="AC-LIKE TRANSPOSASE-RELATED"/>
    <property type="match status" value="1"/>
</dbReference>